<evidence type="ECO:0000256" key="2">
    <source>
        <dbReference type="SAM" id="Phobius"/>
    </source>
</evidence>
<feature type="compositionally biased region" description="Basic and acidic residues" evidence="1">
    <location>
        <begin position="413"/>
        <end position="425"/>
    </location>
</feature>
<feature type="region of interest" description="Disordered" evidence="1">
    <location>
        <begin position="593"/>
        <end position="642"/>
    </location>
</feature>
<gene>
    <name evidence="3" type="ORF">OUZ56_000040</name>
</gene>
<keyword evidence="4" id="KW-1185">Reference proteome</keyword>
<keyword evidence="2" id="KW-1133">Transmembrane helix</keyword>
<dbReference type="Proteomes" id="UP001234178">
    <property type="component" value="Unassembled WGS sequence"/>
</dbReference>
<evidence type="ECO:0000256" key="1">
    <source>
        <dbReference type="SAM" id="MobiDB-lite"/>
    </source>
</evidence>
<keyword evidence="2" id="KW-0812">Transmembrane</keyword>
<organism evidence="3 4">
    <name type="scientific">Daphnia magna</name>
    <dbReference type="NCBI Taxonomy" id="35525"/>
    <lineage>
        <taxon>Eukaryota</taxon>
        <taxon>Metazoa</taxon>
        <taxon>Ecdysozoa</taxon>
        <taxon>Arthropoda</taxon>
        <taxon>Crustacea</taxon>
        <taxon>Branchiopoda</taxon>
        <taxon>Diplostraca</taxon>
        <taxon>Cladocera</taxon>
        <taxon>Anomopoda</taxon>
        <taxon>Daphniidae</taxon>
        <taxon>Daphnia</taxon>
    </lineage>
</organism>
<evidence type="ECO:0000313" key="3">
    <source>
        <dbReference type="EMBL" id="KAK4017966.1"/>
    </source>
</evidence>
<comment type="caution">
    <text evidence="3">The sequence shown here is derived from an EMBL/GenBank/DDBJ whole genome shotgun (WGS) entry which is preliminary data.</text>
</comment>
<dbReference type="EMBL" id="JAOYFB010000036">
    <property type="protein sequence ID" value="KAK4017966.1"/>
    <property type="molecule type" value="Genomic_DNA"/>
</dbReference>
<feature type="transmembrane region" description="Helical" evidence="2">
    <location>
        <begin position="54"/>
        <end position="79"/>
    </location>
</feature>
<feature type="region of interest" description="Disordered" evidence="1">
    <location>
        <begin position="405"/>
        <end position="434"/>
    </location>
</feature>
<reference evidence="3 4" key="1">
    <citation type="journal article" date="2023" name="Nucleic Acids Res.">
        <title>The hologenome of Daphnia magna reveals possible DNA methylation and microbiome-mediated evolution of the host genome.</title>
        <authorList>
            <person name="Chaturvedi A."/>
            <person name="Li X."/>
            <person name="Dhandapani V."/>
            <person name="Marshall H."/>
            <person name="Kissane S."/>
            <person name="Cuenca-Cambronero M."/>
            <person name="Asole G."/>
            <person name="Calvet F."/>
            <person name="Ruiz-Romero M."/>
            <person name="Marangio P."/>
            <person name="Guigo R."/>
            <person name="Rago D."/>
            <person name="Mirbahai L."/>
            <person name="Eastwood N."/>
            <person name="Colbourne J.K."/>
            <person name="Zhou J."/>
            <person name="Mallon E."/>
            <person name="Orsini L."/>
        </authorList>
    </citation>
    <scope>NUCLEOTIDE SEQUENCE [LARGE SCALE GENOMIC DNA]</scope>
    <source>
        <strain evidence="3">LRV0_1</strain>
    </source>
</reference>
<proteinExistence type="predicted"/>
<feature type="compositionally biased region" description="Polar residues" evidence="1">
    <location>
        <begin position="93"/>
        <end position="109"/>
    </location>
</feature>
<sequence length="677" mass="74026">MIVSTISEKVDKSDVESISSETIKDESGLSLSRAYSVTSEPPAYKKQTASSVRIARLIAITVVAVALILGTAIVLAAYLQMRHNGVALHSAAPVSSTETNKAATASLPSALTGDAPTAGAGELSSSESSSEAVDEEKDHRRLDTDGDLLEEFLENEGKILRLPTGSDLDIDIDELTKMFLKRNPLDKSKCVVERRPLDGAEDYVKVLPITAKNATAVPLMPIISGERISIICSSDEDSITELNEEDDSGLIHSRPIFMPFDMHPPISINPFNMMGGMPMNSMSAIGPIPLMMNPNQMMPPRSMRPTLSLNLTPPFDLNNALLEQRLLNPLNVPPPPPPPQMRSPFQAFPAGRPFRFPEANLRQMRPFGPVSNPPPPQFQPFQPFQQFQQRPFDGHAMAEKRFNLPSDLIPDNSQEKSHVPEHRGMNSDPIRPPLVTARPVPLFRERQRAPDFQGLPESLLSLLEDLPGILGAEEPQPVQRLSIRPEQPNLPVFRVPKFLLDTPRPKVAEGVSSTEMPSGPVQLPNRPVTLPFLQVPPLPAALVGKERSAPIPVNIPFLNVRNAAPPVPSQMAAPDRRQGRASFFERLMDSILSPVNNRHPPKNEKSPSGESVPADTRATQPVRTGGRGLRTMPENGPALDGGIIVARPVTPEDESIAPEQDRRAIAHFIQPRSLKVN</sequence>
<name>A0ABQ9ZYR1_9CRUS</name>
<feature type="region of interest" description="Disordered" evidence="1">
    <location>
        <begin position="91"/>
        <end position="141"/>
    </location>
</feature>
<evidence type="ECO:0008006" key="5">
    <source>
        <dbReference type="Google" id="ProtNLM"/>
    </source>
</evidence>
<evidence type="ECO:0000313" key="4">
    <source>
        <dbReference type="Proteomes" id="UP001234178"/>
    </source>
</evidence>
<keyword evidence="2" id="KW-0472">Membrane</keyword>
<accession>A0ABQ9ZYR1</accession>
<protein>
    <recommendedName>
        <fullName evidence="5">Msr-110 protein</fullName>
    </recommendedName>
</protein>